<dbReference type="GO" id="GO:0015074">
    <property type="term" value="P:DNA integration"/>
    <property type="evidence" value="ECO:0007669"/>
    <property type="project" value="InterPro"/>
</dbReference>
<protein>
    <recommendedName>
        <fullName evidence="1">Integrase catalytic domain-containing protein</fullName>
    </recommendedName>
</protein>
<dbReference type="InterPro" id="IPR050900">
    <property type="entry name" value="Transposase_IS3/IS150/IS904"/>
</dbReference>
<sequence>MAEDCFGSLKTERVFGSSYLTREEAKRDVIDYIEMFYNSKRRHSYLSSLCPNDFEKEIKLKEAA</sequence>
<gene>
    <name evidence="2" type="ORF">CSA56_15070</name>
</gene>
<feature type="domain" description="Integrase catalytic" evidence="1">
    <location>
        <begin position="3"/>
        <end position="56"/>
    </location>
</feature>
<dbReference type="PANTHER" id="PTHR46889:SF4">
    <property type="entry name" value="TRANSPOSASE INSO FOR INSERTION SEQUENCE ELEMENT IS911B-RELATED"/>
    <property type="match status" value="1"/>
</dbReference>
<evidence type="ECO:0000313" key="3">
    <source>
        <dbReference type="Proteomes" id="UP000230821"/>
    </source>
</evidence>
<dbReference type="Pfam" id="PF13333">
    <property type="entry name" value="rve_2"/>
    <property type="match status" value="1"/>
</dbReference>
<evidence type="ECO:0000259" key="1">
    <source>
        <dbReference type="Pfam" id="PF13333"/>
    </source>
</evidence>
<dbReference type="Proteomes" id="UP000230821">
    <property type="component" value="Unassembled WGS sequence"/>
</dbReference>
<comment type="caution">
    <text evidence="2">The sequence shown here is derived from an EMBL/GenBank/DDBJ whole genome shotgun (WGS) entry which is preliminary data.</text>
</comment>
<organism evidence="2 3">
    <name type="scientific">candidate division KSB3 bacterium</name>
    <dbReference type="NCBI Taxonomy" id="2044937"/>
    <lineage>
        <taxon>Bacteria</taxon>
        <taxon>candidate division KSB3</taxon>
    </lineage>
</organism>
<reference evidence="2 3" key="1">
    <citation type="submission" date="2017-10" db="EMBL/GenBank/DDBJ databases">
        <title>Novel microbial diversity and functional potential in the marine mammal oral microbiome.</title>
        <authorList>
            <person name="Dudek N.K."/>
            <person name="Sun C.L."/>
            <person name="Burstein D."/>
            <person name="Kantor R.S."/>
            <person name="Aliaga Goltsman D.S."/>
            <person name="Bik E.M."/>
            <person name="Thomas B.C."/>
            <person name="Banfield J.F."/>
            <person name="Relman D.A."/>
        </authorList>
    </citation>
    <scope>NUCLEOTIDE SEQUENCE [LARGE SCALE GENOMIC DNA]</scope>
    <source>
        <strain evidence="2">DOLJORAL78_47_16</strain>
    </source>
</reference>
<dbReference type="AlphaFoldDB" id="A0A2G6KA31"/>
<dbReference type="EMBL" id="PDSK01000112">
    <property type="protein sequence ID" value="PIE32524.1"/>
    <property type="molecule type" value="Genomic_DNA"/>
</dbReference>
<dbReference type="PANTHER" id="PTHR46889">
    <property type="entry name" value="TRANSPOSASE INSF FOR INSERTION SEQUENCE IS3B-RELATED"/>
    <property type="match status" value="1"/>
</dbReference>
<proteinExistence type="predicted"/>
<evidence type="ECO:0000313" key="2">
    <source>
        <dbReference type="EMBL" id="PIE32524.1"/>
    </source>
</evidence>
<name>A0A2G6KA31_9BACT</name>
<accession>A0A2G6KA31</accession>
<dbReference type="InterPro" id="IPR001584">
    <property type="entry name" value="Integrase_cat-core"/>
</dbReference>